<organism evidence="1 2">
    <name type="scientific">Enterococcus faecium</name>
    <name type="common">Streptococcus faecium</name>
    <dbReference type="NCBI Taxonomy" id="1352"/>
    <lineage>
        <taxon>Bacteria</taxon>
        <taxon>Bacillati</taxon>
        <taxon>Bacillota</taxon>
        <taxon>Bacilli</taxon>
        <taxon>Lactobacillales</taxon>
        <taxon>Enterococcaceae</taxon>
        <taxon>Enterococcus</taxon>
    </lineage>
</organism>
<dbReference type="EMBL" id="CP033041">
    <property type="protein sequence ID" value="AYM74165.1"/>
    <property type="molecule type" value="Genomic_DNA"/>
</dbReference>
<dbReference type="AlphaFoldDB" id="A0AAI8PZP1"/>
<proteinExistence type="predicted"/>
<dbReference type="Proteomes" id="UP000275747">
    <property type="component" value="Chromosome"/>
</dbReference>
<evidence type="ECO:0000313" key="2">
    <source>
        <dbReference type="Proteomes" id="UP000275747"/>
    </source>
</evidence>
<protein>
    <submittedName>
        <fullName evidence="1">Uncharacterized protein</fullName>
    </submittedName>
</protein>
<name>A0AAI8PZP1_ENTFC</name>
<reference evidence="1 2" key="1">
    <citation type="submission" date="2018-10" db="EMBL/GenBank/DDBJ databases">
        <title>Escaping from acidified nitrite in gastric host defense: Transcriptomic basis for resistance to free nitrous acid in Enterococcus faecalis.</title>
        <authorList>
            <person name="Yu Z."/>
            <person name="Shi D."/>
            <person name="Liu W."/>
            <person name="Meng F."/>
        </authorList>
    </citation>
    <scope>NUCLEOTIDE SEQUENCE [LARGE SCALE GENOMIC DNA]</scope>
    <source>
        <strain evidence="1 2">JE1</strain>
    </source>
</reference>
<sequence length="59" mass="6784">MYTSDSPFFFGSVPNDLIILWKTITVNSIFLNNFDIQKNTNKKAYVSIVNSFLKKYGLS</sequence>
<accession>A0AAI8PZP1</accession>
<evidence type="ECO:0000313" key="1">
    <source>
        <dbReference type="EMBL" id="AYM74165.1"/>
    </source>
</evidence>
<gene>
    <name evidence="1" type="ORF">D9Z05_13415</name>
</gene>